<dbReference type="Pfam" id="PF22752">
    <property type="entry name" value="DUF488-N3i"/>
    <property type="match status" value="1"/>
</dbReference>
<dbReference type="InterPro" id="IPR052552">
    <property type="entry name" value="YeaO-like"/>
</dbReference>
<dbReference type="RefSeq" id="WP_013825726.1">
    <property type="nucleotide sequence ID" value="NC_015574.1"/>
</dbReference>
<proteinExistence type="predicted"/>
<dbReference type="GeneID" id="10668713"/>
<evidence type="ECO:0008006" key="3">
    <source>
        <dbReference type="Google" id="ProtNLM"/>
    </source>
</evidence>
<accession>F6D5P3</accession>
<dbReference type="EMBL" id="CP002772">
    <property type="protein sequence ID" value="AEG18225.1"/>
    <property type="molecule type" value="Genomic_DNA"/>
</dbReference>
<gene>
    <name evidence="1" type="ordered locus">MSWAN_1208</name>
</gene>
<reference evidence="1 2" key="1">
    <citation type="journal article" date="2014" name="Int. J. Syst. Evol. Microbiol.">
        <title>Methanobacterium paludis sp. nov. and a novel strain of Methanobacterium lacus isolated from northern peatlands.</title>
        <authorList>
            <person name="Cadillo-Quiroz H."/>
            <person name="Brauer S.L."/>
            <person name="Goodson N."/>
            <person name="Yavitt J.B."/>
            <person name="Zinder S.H."/>
        </authorList>
    </citation>
    <scope>NUCLEOTIDE SEQUENCE [LARGE SCALE GENOMIC DNA]</scope>
    <source>
        <strain evidence="2">DSM 25820 / JCM 18151 / SWAN1</strain>
    </source>
</reference>
<dbReference type="AlphaFoldDB" id="F6D5P3"/>
<organism evidence="1 2">
    <name type="scientific">Methanobacterium paludis (strain DSM 25820 / JCM 18151 / SWAN1)</name>
    <dbReference type="NCBI Taxonomy" id="868131"/>
    <lineage>
        <taxon>Archaea</taxon>
        <taxon>Methanobacteriati</taxon>
        <taxon>Methanobacteriota</taxon>
        <taxon>Methanomada group</taxon>
        <taxon>Methanobacteria</taxon>
        <taxon>Methanobacteriales</taxon>
        <taxon>Methanobacteriaceae</taxon>
        <taxon>Methanobacterium</taxon>
    </lineage>
</organism>
<sequence length="128" mass="15118">MINIKRSYLPPEEGDGLRILVDRIWPRGVSKKDLKLDSLMKEIAPSSELRKWFAHDPERWDEFRNKYLGELEDKKELIGRLKIMEKFNGTLTLIYSAKDEEHNNAVVLRELLKKKPRVVKSYVNRTHG</sequence>
<dbReference type="HOGENOM" id="CLU_137928_0_0_2"/>
<evidence type="ECO:0000313" key="1">
    <source>
        <dbReference type="EMBL" id="AEG18225.1"/>
    </source>
</evidence>
<dbReference type="PANTHER" id="PTHR36849:SF1">
    <property type="entry name" value="CYTOPLASMIC PROTEIN"/>
    <property type="match status" value="1"/>
</dbReference>
<dbReference type="eggNOG" id="arCOG06027">
    <property type="taxonomic scope" value="Archaea"/>
</dbReference>
<dbReference type="Proteomes" id="UP000009231">
    <property type="component" value="Chromosome"/>
</dbReference>
<name>F6D5P3_METPW</name>
<dbReference type="KEGG" id="mew:MSWAN_1208"/>
<dbReference type="STRING" id="868131.MSWAN_1208"/>
<evidence type="ECO:0000313" key="2">
    <source>
        <dbReference type="Proteomes" id="UP000009231"/>
    </source>
</evidence>
<dbReference type="PANTHER" id="PTHR36849">
    <property type="entry name" value="CYTOPLASMIC PROTEIN-RELATED"/>
    <property type="match status" value="1"/>
</dbReference>
<keyword evidence="2" id="KW-1185">Reference proteome</keyword>
<dbReference type="OrthoDB" id="7940at2157"/>
<protein>
    <recommendedName>
        <fullName evidence="3">DUF488 domain-containing protein</fullName>
    </recommendedName>
</protein>